<dbReference type="Proteomes" id="UP000593576">
    <property type="component" value="Unassembled WGS sequence"/>
</dbReference>
<dbReference type="EMBL" id="JABFAF010000007">
    <property type="protein sequence ID" value="MBA0859219.1"/>
    <property type="molecule type" value="Genomic_DNA"/>
</dbReference>
<evidence type="ECO:0000313" key="2">
    <source>
        <dbReference type="Proteomes" id="UP000593576"/>
    </source>
</evidence>
<sequence>MSRLHLWSRLGLFLKQFSLRRRWVFGRLNSKVIHCFIFVALGIEPITLWQKKAFVGSVILGGSRMVPSPSTVWCMWSC</sequence>
<proteinExistence type="predicted"/>
<protein>
    <submittedName>
        <fullName evidence="1">Uncharacterized protein</fullName>
    </submittedName>
</protein>
<reference evidence="1 2" key="1">
    <citation type="journal article" date="2019" name="Genome Biol. Evol.">
        <title>Insights into the evolution of the New World diploid cottons (Gossypium, subgenus Houzingenia) based on genome sequencing.</title>
        <authorList>
            <person name="Grover C.E."/>
            <person name="Arick M.A. 2nd"/>
            <person name="Thrash A."/>
            <person name="Conover J.L."/>
            <person name="Sanders W.S."/>
            <person name="Peterson D.G."/>
            <person name="Frelichowski J.E."/>
            <person name="Scheffler J.A."/>
            <person name="Scheffler B.E."/>
            <person name="Wendel J.F."/>
        </authorList>
    </citation>
    <scope>NUCLEOTIDE SEQUENCE [LARGE SCALE GENOMIC DNA]</scope>
    <source>
        <strain evidence="1">1</strain>
        <tissue evidence="1">Leaf</tissue>
    </source>
</reference>
<gene>
    <name evidence="1" type="ORF">Goshw_004514</name>
</gene>
<organism evidence="1 2">
    <name type="scientific">Gossypium schwendimanii</name>
    <name type="common">Cotton</name>
    <dbReference type="NCBI Taxonomy" id="34291"/>
    <lineage>
        <taxon>Eukaryota</taxon>
        <taxon>Viridiplantae</taxon>
        <taxon>Streptophyta</taxon>
        <taxon>Embryophyta</taxon>
        <taxon>Tracheophyta</taxon>
        <taxon>Spermatophyta</taxon>
        <taxon>Magnoliopsida</taxon>
        <taxon>eudicotyledons</taxon>
        <taxon>Gunneridae</taxon>
        <taxon>Pentapetalae</taxon>
        <taxon>rosids</taxon>
        <taxon>malvids</taxon>
        <taxon>Malvales</taxon>
        <taxon>Malvaceae</taxon>
        <taxon>Malvoideae</taxon>
        <taxon>Gossypium</taxon>
    </lineage>
</organism>
<keyword evidence="2" id="KW-1185">Reference proteome</keyword>
<evidence type="ECO:0000313" key="1">
    <source>
        <dbReference type="EMBL" id="MBA0859219.1"/>
    </source>
</evidence>
<dbReference type="AlphaFoldDB" id="A0A7J9LLM9"/>
<comment type="caution">
    <text evidence="1">The sequence shown here is derived from an EMBL/GenBank/DDBJ whole genome shotgun (WGS) entry which is preliminary data.</text>
</comment>
<name>A0A7J9LLM9_GOSSC</name>
<accession>A0A7J9LLM9</accession>